<dbReference type="RefSeq" id="WP_169422915.1">
    <property type="nucleotide sequence ID" value="NZ_JABBFX010000006.1"/>
</dbReference>
<gene>
    <name evidence="1" type="ORF">HHL11_32820</name>
</gene>
<organism evidence="1 2">
    <name type="scientific">Ramlibacter agri</name>
    <dbReference type="NCBI Taxonomy" id="2728837"/>
    <lineage>
        <taxon>Bacteria</taxon>
        <taxon>Pseudomonadati</taxon>
        <taxon>Pseudomonadota</taxon>
        <taxon>Betaproteobacteria</taxon>
        <taxon>Burkholderiales</taxon>
        <taxon>Comamonadaceae</taxon>
        <taxon>Ramlibacter</taxon>
    </lineage>
</organism>
<dbReference type="AlphaFoldDB" id="A0A848HDM2"/>
<accession>A0A848HDM2</accession>
<reference evidence="1 2" key="1">
    <citation type="submission" date="2020-04" db="EMBL/GenBank/DDBJ databases">
        <title>Ramlibacter sp. G-1-2-2 isolated from soil.</title>
        <authorList>
            <person name="Dahal R.H."/>
        </authorList>
    </citation>
    <scope>NUCLEOTIDE SEQUENCE [LARGE SCALE GENOMIC DNA]</scope>
    <source>
        <strain evidence="1 2">G-1-2-2</strain>
    </source>
</reference>
<keyword evidence="2" id="KW-1185">Reference proteome</keyword>
<comment type="caution">
    <text evidence="1">The sequence shown here is derived from an EMBL/GenBank/DDBJ whole genome shotgun (WGS) entry which is preliminary data.</text>
</comment>
<name>A0A848HDM2_9BURK</name>
<sequence>MLAAAALLTAIVTTDQAALRASARDSAPPQSQLWQGEVLEVRGERLDYLQVWDHAHERGGYVKATQVKRLALAPAEAPELLAVLRFMREAPGAESLGIAIAAAWLQAAPAESVRGPEGSEVLDVLGTFAERLAQRATTGAASKQGQAALTAHLDVAGRYGVKFASYEQQGRMRVCYDGEAFRRVLALPASQPQQKAHAALALTKPECLDPALQPLQRHEVNLWRAQVLEHVDAAALPAWLQNKLALRRASVFATLAYEQARIDGGGEGQAQRAIVELARVQRGELLEEDAAAYNDAAMRVNASRWAAVARPSDAPLTARASIATERGQPGETCVLLVDAKHDAANPLARRCTYALVWTQSASLNREGNALALAVQPIDGWRELWVFRQQRGKWAIDVLPPASLQPELGYAEFAGWVPGGQQLLLAREARGEGKYRRSFEVVSLDSLVAQKQGGDANSLGQFQRWADPSWRKMSVAVR</sequence>
<proteinExistence type="predicted"/>
<dbReference type="Proteomes" id="UP000541185">
    <property type="component" value="Unassembled WGS sequence"/>
</dbReference>
<evidence type="ECO:0000313" key="2">
    <source>
        <dbReference type="Proteomes" id="UP000541185"/>
    </source>
</evidence>
<protein>
    <submittedName>
        <fullName evidence="1">Uncharacterized protein</fullName>
    </submittedName>
</protein>
<dbReference type="EMBL" id="JABBFX010000006">
    <property type="protein sequence ID" value="NML48574.1"/>
    <property type="molecule type" value="Genomic_DNA"/>
</dbReference>
<evidence type="ECO:0000313" key="1">
    <source>
        <dbReference type="EMBL" id="NML48574.1"/>
    </source>
</evidence>